<reference evidence="2" key="1">
    <citation type="submission" date="2014-05" db="EMBL/GenBank/DDBJ databases">
        <authorList>
            <person name="Chronopoulou M."/>
        </authorList>
    </citation>
    <scope>NUCLEOTIDE SEQUENCE</scope>
    <source>
        <tissue evidence="2">Whole organism</tissue>
    </source>
</reference>
<evidence type="ECO:0000313" key="2">
    <source>
        <dbReference type="EMBL" id="CDW22741.1"/>
    </source>
</evidence>
<keyword evidence="1" id="KW-0812">Transmembrane</keyword>
<accession>A0A0K2TB93</accession>
<name>A0A0K2TB93_LEPSM</name>
<feature type="non-terminal residue" evidence="2">
    <location>
        <position position="1"/>
    </location>
</feature>
<keyword evidence="1" id="KW-1133">Transmembrane helix</keyword>
<organism evidence="2">
    <name type="scientific">Lepeophtheirus salmonis</name>
    <name type="common">Salmon louse</name>
    <name type="synonym">Caligus salmonis</name>
    <dbReference type="NCBI Taxonomy" id="72036"/>
    <lineage>
        <taxon>Eukaryota</taxon>
        <taxon>Metazoa</taxon>
        <taxon>Ecdysozoa</taxon>
        <taxon>Arthropoda</taxon>
        <taxon>Crustacea</taxon>
        <taxon>Multicrustacea</taxon>
        <taxon>Hexanauplia</taxon>
        <taxon>Copepoda</taxon>
        <taxon>Siphonostomatoida</taxon>
        <taxon>Caligidae</taxon>
        <taxon>Lepeophtheirus</taxon>
    </lineage>
</organism>
<dbReference type="AlphaFoldDB" id="A0A0K2TB93"/>
<proteinExistence type="predicted"/>
<protein>
    <submittedName>
        <fullName evidence="2">Uncharacterized protein</fullName>
    </submittedName>
</protein>
<sequence>IHIIVLNYYFYFYLPLHLHLIFYLLRELFDLYQRFTFDFLSYHITS</sequence>
<evidence type="ECO:0000256" key="1">
    <source>
        <dbReference type="SAM" id="Phobius"/>
    </source>
</evidence>
<feature type="transmembrane region" description="Helical" evidence="1">
    <location>
        <begin position="6"/>
        <end position="25"/>
    </location>
</feature>
<keyword evidence="1" id="KW-0472">Membrane</keyword>
<dbReference type="EMBL" id="HACA01005380">
    <property type="protein sequence ID" value="CDW22741.1"/>
    <property type="molecule type" value="Transcribed_RNA"/>
</dbReference>